<comment type="caution">
    <text evidence="2">The sequence shown here is derived from an EMBL/GenBank/DDBJ whole genome shotgun (WGS) entry which is preliminary data.</text>
</comment>
<dbReference type="Proteomes" id="UP001273209">
    <property type="component" value="Unassembled WGS sequence"/>
</dbReference>
<accession>A0AAE1IIF0</accession>
<dbReference type="EMBL" id="JAWRVG010000005">
    <property type="protein sequence ID" value="KAK4082315.1"/>
    <property type="molecule type" value="Genomic_DNA"/>
</dbReference>
<keyword evidence="3" id="KW-1185">Reference proteome</keyword>
<feature type="transmembrane region" description="Helical" evidence="1">
    <location>
        <begin position="55"/>
        <end position="73"/>
    </location>
</feature>
<evidence type="ECO:0000313" key="2">
    <source>
        <dbReference type="EMBL" id="KAK4082315.1"/>
    </source>
</evidence>
<feature type="transmembrane region" description="Helical" evidence="1">
    <location>
        <begin position="159"/>
        <end position="181"/>
    </location>
</feature>
<protein>
    <submittedName>
        <fullName evidence="2">Uncharacterized protein</fullName>
    </submittedName>
</protein>
<reference evidence="2" key="1">
    <citation type="submission" date="2023-11" db="EMBL/GenBank/DDBJ databases">
        <title>The genome sequences of three competitors of mushroom-forming fungi.</title>
        <authorList>
            <person name="Beijen E."/>
            <person name="Ohm R.A."/>
        </authorList>
    </citation>
    <scope>NUCLEOTIDE SEQUENCE</scope>
    <source>
        <strain evidence="2">CBS 100526</strain>
    </source>
</reference>
<keyword evidence="1" id="KW-0472">Membrane</keyword>
<dbReference type="AlphaFoldDB" id="A0AAE1IIF0"/>
<evidence type="ECO:0000313" key="3">
    <source>
        <dbReference type="Proteomes" id="UP001273209"/>
    </source>
</evidence>
<keyword evidence="1" id="KW-0812">Transmembrane</keyword>
<keyword evidence="1" id="KW-1133">Transmembrane helix</keyword>
<name>A0AAE1IIF0_9HYPO</name>
<feature type="transmembrane region" description="Helical" evidence="1">
    <location>
        <begin position="12"/>
        <end position="35"/>
    </location>
</feature>
<organism evidence="2 3">
    <name type="scientific">Trichoderma aggressivum f. europaeum</name>
    <dbReference type="NCBI Taxonomy" id="173218"/>
    <lineage>
        <taxon>Eukaryota</taxon>
        <taxon>Fungi</taxon>
        <taxon>Dikarya</taxon>
        <taxon>Ascomycota</taxon>
        <taxon>Pezizomycotina</taxon>
        <taxon>Sordariomycetes</taxon>
        <taxon>Hypocreomycetidae</taxon>
        <taxon>Hypocreales</taxon>
        <taxon>Hypocreaceae</taxon>
        <taxon>Trichoderma</taxon>
    </lineage>
</organism>
<proteinExistence type="predicted"/>
<feature type="transmembrane region" description="Helical" evidence="1">
    <location>
        <begin position="79"/>
        <end position="96"/>
    </location>
</feature>
<dbReference type="RefSeq" id="XP_062758983.1">
    <property type="nucleotide sequence ID" value="XM_062896274.1"/>
</dbReference>
<feature type="transmembrane region" description="Helical" evidence="1">
    <location>
        <begin position="117"/>
        <end position="139"/>
    </location>
</feature>
<evidence type="ECO:0000256" key="1">
    <source>
        <dbReference type="SAM" id="Phobius"/>
    </source>
</evidence>
<gene>
    <name evidence="2" type="ORF">Triagg1_2127</name>
</gene>
<dbReference type="GeneID" id="87916179"/>
<sequence length="255" mass="28944">MGKKTKCAKLLGLFLAAIPIIVLLAWVGATIYFAVWFWAVFRNFRTQHQVAGEEFGLLGFVVCILKLTSFIWFHILESIITNLVLWLPGCASLCLVRQAKSNKKEDWDRSCRDVIPPAVALITLSGFLAADSLLLARLVKWLPYFKALGESPKQETCTALKYVLSLEVALTGIGLFVLIVFHTIRICALVVDVCSRKKEGTWDEFPGSFKHHSRIDKTEWFGNFMEWCGKRWWGRIFVPREKNSTVLDQTDSQGV</sequence>